<feature type="repeat" description="HEAT" evidence="12">
    <location>
        <begin position="72"/>
        <end position="112"/>
    </location>
</feature>
<proteinExistence type="inferred from homology"/>
<sequence>MAASREALIENAGQILADEGKPLKLRFRGLFALRNFGCDRSVELISKVFVDPSALLKHELAYCLGQMGNPSAVPYLISTLEDKKQEPMVRHEAAEALGAIGDASARAVLVDYCKDESPEVAETCQLALQRLDYVTTGGETNSPYNSIDPTPTASDDDVASLQATLLDAKLPLWDRYRAMFKLRNLNTDESIKALAQGLYCEDSALFRHEVAYVLGQVQSPVAIKELTDRLVLSTENSMVRHECAETLGSIATTECIETLEKYAKDCERVVRESCEVALDMADYENSGDFQYAGATH</sequence>
<dbReference type="HAMAP" id="MF_03101">
    <property type="entry name" value="Deoxyhypusine_hydroxylase"/>
    <property type="match status" value="1"/>
</dbReference>
<dbReference type="PANTHER" id="PTHR12697:SF5">
    <property type="entry name" value="DEOXYHYPUSINE HYDROXYLASE"/>
    <property type="match status" value="1"/>
</dbReference>
<dbReference type="EMBL" id="CATQJA010002642">
    <property type="protein sequence ID" value="CAJ0576184.1"/>
    <property type="molecule type" value="Genomic_DNA"/>
</dbReference>
<keyword evidence="8" id="KW-0408">Iron</keyword>
<dbReference type="PANTHER" id="PTHR12697">
    <property type="entry name" value="PBS LYASE HEAT-LIKE PROTEIN"/>
    <property type="match status" value="1"/>
</dbReference>
<dbReference type="GO" id="GO:0019135">
    <property type="term" value="F:deoxyhypusine monooxygenase activity"/>
    <property type="evidence" value="ECO:0007669"/>
    <property type="project" value="UniProtKB-EC"/>
</dbReference>
<keyword evidence="7" id="KW-0560">Oxidoreductase</keyword>
<dbReference type="Gene3D" id="1.25.10.10">
    <property type="entry name" value="Leucine-rich Repeat Variant"/>
    <property type="match status" value="2"/>
</dbReference>
<dbReference type="Pfam" id="PF03130">
    <property type="entry name" value="HEAT_PBS"/>
    <property type="match status" value="1"/>
</dbReference>
<dbReference type="EC" id="1.14.99.29" evidence="4"/>
<comment type="function">
    <text evidence="11">Catalyzes the hydroxylation of the N(6)-(4-aminobutyl)-L-lysine intermediate produced by deoxyhypusine synthase/DHPS on a critical lysine of the eukaryotic translation initiation factor 5A/eIF-5A. This is the second step of the post-translational modification of that lysine into an unusual amino acid residue named hypusine. Hypusination is unique to mature eIF-5A factor and is essential for its function.</text>
</comment>
<organism evidence="13 14">
    <name type="scientific">Mesorhabditis spiculigera</name>
    <dbReference type="NCBI Taxonomy" id="96644"/>
    <lineage>
        <taxon>Eukaryota</taxon>
        <taxon>Metazoa</taxon>
        <taxon>Ecdysozoa</taxon>
        <taxon>Nematoda</taxon>
        <taxon>Chromadorea</taxon>
        <taxon>Rhabditida</taxon>
        <taxon>Rhabditina</taxon>
        <taxon>Rhabditomorpha</taxon>
        <taxon>Rhabditoidea</taxon>
        <taxon>Rhabditidae</taxon>
        <taxon>Mesorhabditinae</taxon>
        <taxon>Mesorhabditis</taxon>
    </lineage>
</organism>
<keyword evidence="14" id="KW-1185">Reference proteome</keyword>
<dbReference type="InterPro" id="IPR021133">
    <property type="entry name" value="HEAT_type_2"/>
</dbReference>
<comment type="catalytic activity">
    <reaction evidence="1">
        <text>[eIF5A protein]-deoxyhypusine + AH2 + O2 = [eIF5A protein]-hypusine + A + H2O</text>
        <dbReference type="Rhea" id="RHEA:14101"/>
        <dbReference type="Rhea" id="RHEA-COMP:10144"/>
        <dbReference type="Rhea" id="RHEA-COMP:12592"/>
        <dbReference type="ChEBI" id="CHEBI:13193"/>
        <dbReference type="ChEBI" id="CHEBI:15377"/>
        <dbReference type="ChEBI" id="CHEBI:15379"/>
        <dbReference type="ChEBI" id="CHEBI:17499"/>
        <dbReference type="ChEBI" id="CHEBI:82657"/>
        <dbReference type="ChEBI" id="CHEBI:91175"/>
        <dbReference type="EC" id="1.14.99.29"/>
    </reaction>
</comment>
<accession>A0AA36CW75</accession>
<evidence type="ECO:0000256" key="8">
    <source>
        <dbReference type="ARBA" id="ARBA00023004"/>
    </source>
</evidence>
<evidence type="ECO:0000313" key="14">
    <source>
        <dbReference type="Proteomes" id="UP001177023"/>
    </source>
</evidence>
<dbReference type="InterPro" id="IPR011989">
    <property type="entry name" value="ARM-like"/>
</dbReference>
<dbReference type="FunFam" id="1.25.10.10:FF:000099">
    <property type="entry name" value="Deoxyhypusine hydroxylase"/>
    <property type="match status" value="1"/>
</dbReference>
<evidence type="ECO:0000256" key="6">
    <source>
        <dbReference type="ARBA" id="ARBA00022737"/>
    </source>
</evidence>
<keyword evidence="5" id="KW-0479">Metal-binding</keyword>
<feature type="non-terminal residue" evidence="13">
    <location>
        <position position="296"/>
    </location>
</feature>
<keyword evidence="6" id="KW-0677">Repeat</keyword>
<evidence type="ECO:0000256" key="5">
    <source>
        <dbReference type="ARBA" id="ARBA00022723"/>
    </source>
</evidence>
<evidence type="ECO:0000256" key="10">
    <source>
        <dbReference type="ARBA" id="ARBA00023256"/>
    </source>
</evidence>
<evidence type="ECO:0000256" key="1">
    <source>
        <dbReference type="ARBA" id="ARBA00000068"/>
    </source>
</evidence>
<evidence type="ECO:0000256" key="12">
    <source>
        <dbReference type="PROSITE-ProRule" id="PRU00103"/>
    </source>
</evidence>
<dbReference type="InterPro" id="IPR027517">
    <property type="entry name" value="Deoxyhypusine_hydroxylase"/>
</dbReference>
<dbReference type="InterPro" id="IPR016024">
    <property type="entry name" value="ARM-type_fold"/>
</dbReference>
<evidence type="ECO:0000256" key="11">
    <source>
        <dbReference type="ARBA" id="ARBA00045876"/>
    </source>
</evidence>
<keyword evidence="9" id="KW-0503">Monooxygenase</keyword>
<reference evidence="13" key="1">
    <citation type="submission" date="2023-06" db="EMBL/GenBank/DDBJ databases">
        <authorList>
            <person name="Delattre M."/>
        </authorList>
    </citation>
    <scope>NUCLEOTIDE SEQUENCE</scope>
    <source>
        <strain evidence="13">AF72</strain>
    </source>
</reference>
<comment type="cofactor">
    <cofactor evidence="2">
        <name>Fe(2+)</name>
        <dbReference type="ChEBI" id="CHEBI:29033"/>
    </cofactor>
</comment>
<comment type="pathway">
    <text evidence="3">Protein modification; eIF5A hypusination.</text>
</comment>
<gene>
    <name evidence="13" type="ORF">MSPICULIGERA_LOCUS14483</name>
</gene>
<evidence type="ECO:0000256" key="9">
    <source>
        <dbReference type="ARBA" id="ARBA00023033"/>
    </source>
</evidence>
<dbReference type="Proteomes" id="UP001177023">
    <property type="component" value="Unassembled WGS sequence"/>
</dbReference>
<dbReference type="Pfam" id="PF13646">
    <property type="entry name" value="HEAT_2"/>
    <property type="match status" value="1"/>
</dbReference>
<name>A0AA36CW75_9BILA</name>
<evidence type="ECO:0000256" key="7">
    <source>
        <dbReference type="ARBA" id="ARBA00023002"/>
    </source>
</evidence>
<dbReference type="PROSITE" id="PS50077">
    <property type="entry name" value="HEAT_REPEAT"/>
    <property type="match status" value="1"/>
</dbReference>
<keyword evidence="10" id="KW-0386">Hypusine biosynthesis</keyword>
<protein>
    <recommendedName>
        <fullName evidence="4">deoxyhypusine monooxygenase</fullName>
        <ecNumber evidence="4">1.14.99.29</ecNumber>
    </recommendedName>
</protein>
<comment type="caution">
    <text evidence="13">The sequence shown here is derived from an EMBL/GenBank/DDBJ whole genome shotgun (WGS) entry which is preliminary data.</text>
</comment>
<dbReference type="InterPro" id="IPR004155">
    <property type="entry name" value="PBS_lyase_HEAT"/>
</dbReference>
<evidence type="ECO:0000256" key="3">
    <source>
        <dbReference type="ARBA" id="ARBA00005041"/>
    </source>
</evidence>
<evidence type="ECO:0000313" key="13">
    <source>
        <dbReference type="EMBL" id="CAJ0576184.1"/>
    </source>
</evidence>
<dbReference type="GO" id="GO:0046872">
    <property type="term" value="F:metal ion binding"/>
    <property type="evidence" value="ECO:0007669"/>
    <property type="project" value="UniProtKB-KW"/>
</dbReference>
<evidence type="ECO:0000256" key="2">
    <source>
        <dbReference type="ARBA" id="ARBA00001954"/>
    </source>
</evidence>
<dbReference type="AlphaFoldDB" id="A0AA36CW75"/>
<dbReference type="SUPFAM" id="SSF48371">
    <property type="entry name" value="ARM repeat"/>
    <property type="match status" value="1"/>
</dbReference>
<dbReference type="SMART" id="SM00567">
    <property type="entry name" value="EZ_HEAT"/>
    <property type="match status" value="6"/>
</dbReference>
<evidence type="ECO:0000256" key="4">
    <source>
        <dbReference type="ARBA" id="ARBA00012606"/>
    </source>
</evidence>